<reference evidence="1 2" key="1">
    <citation type="submission" date="2019-12" db="EMBL/GenBank/DDBJ databases">
        <authorList>
            <person name="Alioto T."/>
            <person name="Alioto T."/>
            <person name="Gomez Garrido J."/>
        </authorList>
    </citation>
    <scope>NUCLEOTIDE SEQUENCE [LARGE SCALE GENOMIC DNA]</scope>
</reference>
<comment type="caution">
    <text evidence="1">The sequence shown here is derived from an EMBL/GenBank/DDBJ whole genome shotgun (WGS) entry which is preliminary data.</text>
</comment>
<gene>
    <name evidence="1" type="ORF">OLEA9_A077809</name>
</gene>
<dbReference type="Gene3D" id="1.20.5.4130">
    <property type="match status" value="1"/>
</dbReference>
<accession>A0A8S0RUB6</accession>
<dbReference type="Proteomes" id="UP000594638">
    <property type="component" value="Unassembled WGS sequence"/>
</dbReference>
<organism evidence="1 2">
    <name type="scientific">Olea europaea subsp. europaea</name>
    <dbReference type="NCBI Taxonomy" id="158383"/>
    <lineage>
        <taxon>Eukaryota</taxon>
        <taxon>Viridiplantae</taxon>
        <taxon>Streptophyta</taxon>
        <taxon>Embryophyta</taxon>
        <taxon>Tracheophyta</taxon>
        <taxon>Spermatophyta</taxon>
        <taxon>Magnoliopsida</taxon>
        <taxon>eudicotyledons</taxon>
        <taxon>Gunneridae</taxon>
        <taxon>Pentapetalae</taxon>
        <taxon>asterids</taxon>
        <taxon>lamiids</taxon>
        <taxon>Lamiales</taxon>
        <taxon>Oleaceae</taxon>
        <taxon>Oleeae</taxon>
        <taxon>Olea</taxon>
    </lineage>
</organism>
<dbReference type="AlphaFoldDB" id="A0A8S0RUB6"/>
<dbReference type="Gramene" id="OE9A077809T1">
    <property type="protein sequence ID" value="OE9A077809C1"/>
    <property type="gene ID" value="OE9A077809"/>
</dbReference>
<evidence type="ECO:0000313" key="2">
    <source>
        <dbReference type="Proteomes" id="UP000594638"/>
    </source>
</evidence>
<dbReference type="EMBL" id="CACTIH010003712">
    <property type="protein sequence ID" value="CAA2982963.1"/>
    <property type="molecule type" value="Genomic_DNA"/>
</dbReference>
<name>A0A8S0RUB6_OLEEU</name>
<keyword evidence="2" id="KW-1185">Reference proteome</keyword>
<evidence type="ECO:0000313" key="1">
    <source>
        <dbReference type="EMBL" id="CAA2982963.1"/>
    </source>
</evidence>
<proteinExistence type="predicted"/>
<protein>
    <submittedName>
        <fullName evidence="1">Uncharacterized protein</fullName>
    </submittedName>
</protein>
<sequence>MAYVALVSLMQTLEQIINSDEVSIPYEKQGLGPLLEKLSLLLVFLEESSQNSSEEVKSLERRIRNAAYHAEDIIEGRNFLSRSESMMSDIEPQADLQKISTEIDSIMVEAGKITDLEKRITEIDTLVEEAVKINDGSGEQNLHARKFSQS</sequence>